<protein>
    <submittedName>
        <fullName evidence="7">BTB/POZ domain-containing protein NPY2</fullName>
    </submittedName>
</protein>
<dbReference type="Proteomes" id="UP001180020">
    <property type="component" value="Unassembled WGS sequence"/>
</dbReference>
<reference evidence="7" key="1">
    <citation type="journal article" date="2023" name="Nat. Commun.">
        <title>Diploid and tetraploid genomes of Acorus and the evolution of monocots.</title>
        <authorList>
            <person name="Ma L."/>
            <person name="Liu K.W."/>
            <person name="Li Z."/>
            <person name="Hsiao Y.Y."/>
            <person name="Qi Y."/>
            <person name="Fu T."/>
            <person name="Tang G.D."/>
            <person name="Zhang D."/>
            <person name="Sun W.H."/>
            <person name="Liu D.K."/>
            <person name="Li Y."/>
            <person name="Chen G.Z."/>
            <person name="Liu X.D."/>
            <person name="Liao X.Y."/>
            <person name="Jiang Y.T."/>
            <person name="Yu X."/>
            <person name="Hao Y."/>
            <person name="Huang J."/>
            <person name="Zhao X.W."/>
            <person name="Ke S."/>
            <person name="Chen Y.Y."/>
            <person name="Wu W.L."/>
            <person name="Hsu J.L."/>
            <person name="Lin Y.F."/>
            <person name="Huang M.D."/>
            <person name="Li C.Y."/>
            <person name="Huang L."/>
            <person name="Wang Z.W."/>
            <person name="Zhao X."/>
            <person name="Zhong W.Y."/>
            <person name="Peng D.H."/>
            <person name="Ahmad S."/>
            <person name="Lan S."/>
            <person name="Zhang J.S."/>
            <person name="Tsai W.C."/>
            <person name="Van de Peer Y."/>
            <person name="Liu Z.J."/>
        </authorList>
    </citation>
    <scope>NUCLEOTIDE SEQUENCE</scope>
    <source>
        <strain evidence="7">CP</strain>
    </source>
</reference>
<dbReference type="SUPFAM" id="SSF54695">
    <property type="entry name" value="POZ domain"/>
    <property type="match status" value="1"/>
</dbReference>
<feature type="domain" description="BTB" evidence="5">
    <location>
        <begin position="29"/>
        <end position="97"/>
    </location>
</feature>
<feature type="domain" description="NPH3" evidence="6">
    <location>
        <begin position="211"/>
        <end position="490"/>
    </location>
</feature>
<proteinExistence type="inferred from homology"/>
<comment type="pathway">
    <text evidence="1">Protein modification; protein ubiquitination.</text>
</comment>
<evidence type="ECO:0000259" key="6">
    <source>
        <dbReference type="PROSITE" id="PS51649"/>
    </source>
</evidence>
<evidence type="ECO:0000256" key="1">
    <source>
        <dbReference type="ARBA" id="ARBA00004906"/>
    </source>
</evidence>
<dbReference type="Gene3D" id="3.30.710.10">
    <property type="entry name" value="Potassium Channel Kv1.1, Chain A"/>
    <property type="match status" value="1"/>
</dbReference>
<keyword evidence="8" id="KW-1185">Reference proteome</keyword>
<sequence length="622" mass="68064">MKFMKLGSKPDSFQSEGNDVRFVGSELATDIVVSIGDVKFYLHKFPLLSKSARLQKMVSSTTDDNNDEINIPDIPGGPASFEICAKFCYGMTVTLNAYNVIAARCAAEYLEMNESTEKGNLIYKINIFLNTSIFRSWKDSIIALHTTRSLLSWSEDLKIVAHCIESIASKASVDPSKVEWSYTYNRKKLPLENGLDLDRNGVRKQPTVPKDWWVEDLCELDIDFYKRVIVSIKNQARTSVGVIGEALRAYTLRRLPRLGKGCHQNGDVTKHRLLVETMVGLLPVERGCVSCGFLLTLLRAASVLDCGEGLKRELVKRVGRQLEEASVNDLLIPATVGENTVYDVDVVMNIVEEFVMWGRGSQGVCVEEEIIGRSPVVVAPDISGALMVTVANLIDGYLAEVSKDPNLPLSKFFDLAEMVSDASRPTHDGLYRAIDMYLKVHPGLSKSERKKICALMDCRELSVDACTHAVQNERLPLRVVVQVLFFEQARASASPTPNMHPQNGGSLGSSRSATINVEEEWDALPTAEELKTLKGELATMRLVGRKGSERSIGSGSSSGNNNNAKPKGGVSKKIFSRLWSGKGSSNGGGENSSSDTSGSPGSGNLEESSKSTPSRNTRHSVS</sequence>
<feature type="compositionally biased region" description="Low complexity" evidence="4">
    <location>
        <begin position="591"/>
        <end position="604"/>
    </location>
</feature>
<feature type="compositionally biased region" description="Low complexity" evidence="4">
    <location>
        <begin position="550"/>
        <end position="569"/>
    </location>
</feature>
<evidence type="ECO:0000256" key="3">
    <source>
        <dbReference type="PROSITE-ProRule" id="PRU00982"/>
    </source>
</evidence>
<name>A0AAV9DG46_ACOCL</name>
<keyword evidence="2" id="KW-0833">Ubl conjugation pathway</keyword>
<gene>
    <name evidence="7" type="primary">NPY2</name>
    <name evidence="7" type="ORF">QJS10_CPB13g00406</name>
</gene>
<comment type="similarity">
    <text evidence="3">Belongs to the NPH3 family.</text>
</comment>
<feature type="region of interest" description="Disordered" evidence="4">
    <location>
        <begin position="541"/>
        <end position="622"/>
    </location>
</feature>
<comment type="caution">
    <text evidence="7">The sequence shown here is derived from an EMBL/GenBank/DDBJ whole genome shotgun (WGS) entry which is preliminary data.</text>
</comment>
<dbReference type="AlphaFoldDB" id="A0AAV9DG46"/>
<accession>A0AAV9DG46</accession>
<evidence type="ECO:0000256" key="4">
    <source>
        <dbReference type="SAM" id="MobiDB-lite"/>
    </source>
</evidence>
<organism evidence="7 8">
    <name type="scientific">Acorus calamus</name>
    <name type="common">Sweet flag</name>
    <dbReference type="NCBI Taxonomy" id="4465"/>
    <lineage>
        <taxon>Eukaryota</taxon>
        <taxon>Viridiplantae</taxon>
        <taxon>Streptophyta</taxon>
        <taxon>Embryophyta</taxon>
        <taxon>Tracheophyta</taxon>
        <taxon>Spermatophyta</taxon>
        <taxon>Magnoliopsida</taxon>
        <taxon>Liliopsida</taxon>
        <taxon>Acoraceae</taxon>
        <taxon>Acorus</taxon>
    </lineage>
</organism>
<evidence type="ECO:0000256" key="2">
    <source>
        <dbReference type="ARBA" id="ARBA00022786"/>
    </source>
</evidence>
<dbReference type="InterPro" id="IPR027356">
    <property type="entry name" value="NPH3_dom"/>
</dbReference>
<dbReference type="InterPro" id="IPR011333">
    <property type="entry name" value="SKP1/BTB/POZ_sf"/>
</dbReference>
<dbReference type="PROSITE" id="PS50097">
    <property type="entry name" value="BTB"/>
    <property type="match status" value="1"/>
</dbReference>
<dbReference type="CDD" id="cd18312">
    <property type="entry name" value="BTB_POZ_NPY3-like"/>
    <property type="match status" value="1"/>
</dbReference>
<dbReference type="PROSITE" id="PS51649">
    <property type="entry name" value="NPH3"/>
    <property type="match status" value="1"/>
</dbReference>
<reference evidence="7" key="2">
    <citation type="submission" date="2023-06" db="EMBL/GenBank/DDBJ databases">
        <authorList>
            <person name="Ma L."/>
            <person name="Liu K.-W."/>
            <person name="Li Z."/>
            <person name="Hsiao Y.-Y."/>
            <person name="Qi Y."/>
            <person name="Fu T."/>
            <person name="Tang G."/>
            <person name="Zhang D."/>
            <person name="Sun W.-H."/>
            <person name="Liu D.-K."/>
            <person name="Li Y."/>
            <person name="Chen G.-Z."/>
            <person name="Liu X.-D."/>
            <person name="Liao X.-Y."/>
            <person name="Jiang Y.-T."/>
            <person name="Yu X."/>
            <person name="Hao Y."/>
            <person name="Huang J."/>
            <person name="Zhao X.-W."/>
            <person name="Ke S."/>
            <person name="Chen Y.-Y."/>
            <person name="Wu W.-L."/>
            <person name="Hsu J.-L."/>
            <person name="Lin Y.-F."/>
            <person name="Huang M.-D."/>
            <person name="Li C.-Y."/>
            <person name="Huang L."/>
            <person name="Wang Z.-W."/>
            <person name="Zhao X."/>
            <person name="Zhong W.-Y."/>
            <person name="Peng D.-H."/>
            <person name="Ahmad S."/>
            <person name="Lan S."/>
            <person name="Zhang J.-S."/>
            <person name="Tsai W.-C."/>
            <person name="Van De Peer Y."/>
            <person name="Liu Z.-J."/>
        </authorList>
    </citation>
    <scope>NUCLEOTIDE SEQUENCE</scope>
    <source>
        <strain evidence="7">CP</strain>
        <tissue evidence="7">Leaves</tissue>
    </source>
</reference>
<evidence type="ECO:0000313" key="8">
    <source>
        <dbReference type="Proteomes" id="UP001180020"/>
    </source>
</evidence>
<dbReference type="InterPro" id="IPR000210">
    <property type="entry name" value="BTB/POZ_dom"/>
</dbReference>
<evidence type="ECO:0000313" key="7">
    <source>
        <dbReference type="EMBL" id="KAK1300190.1"/>
    </source>
</evidence>
<evidence type="ECO:0000259" key="5">
    <source>
        <dbReference type="PROSITE" id="PS50097"/>
    </source>
</evidence>
<dbReference type="EMBL" id="JAUJYO010000013">
    <property type="protein sequence ID" value="KAK1300190.1"/>
    <property type="molecule type" value="Genomic_DNA"/>
</dbReference>
<dbReference type="Pfam" id="PF00651">
    <property type="entry name" value="BTB"/>
    <property type="match status" value="1"/>
</dbReference>
<dbReference type="PANTHER" id="PTHR32370">
    <property type="entry name" value="OS12G0117600 PROTEIN"/>
    <property type="match status" value="1"/>
</dbReference>
<dbReference type="Pfam" id="PF03000">
    <property type="entry name" value="NPH3"/>
    <property type="match status" value="1"/>
</dbReference>
<feature type="region of interest" description="Disordered" evidence="4">
    <location>
        <begin position="492"/>
        <end position="511"/>
    </location>
</feature>
<dbReference type="InterPro" id="IPR043454">
    <property type="entry name" value="NPH3/RPT2-like"/>
</dbReference>